<dbReference type="InterPro" id="IPR039420">
    <property type="entry name" value="WalR-like"/>
</dbReference>
<dbReference type="AlphaFoldDB" id="A0A844Z6Q5"/>
<organism evidence="8 9">
    <name type="scientific">Pontixanthobacter aestiaquae</name>
    <dbReference type="NCBI Taxonomy" id="1509367"/>
    <lineage>
        <taxon>Bacteria</taxon>
        <taxon>Pseudomonadati</taxon>
        <taxon>Pseudomonadota</taxon>
        <taxon>Alphaproteobacteria</taxon>
        <taxon>Sphingomonadales</taxon>
        <taxon>Erythrobacteraceae</taxon>
        <taxon>Pontixanthobacter</taxon>
    </lineage>
</organism>
<evidence type="ECO:0000259" key="7">
    <source>
        <dbReference type="PROSITE" id="PS51755"/>
    </source>
</evidence>
<dbReference type="Gene3D" id="3.40.50.2300">
    <property type="match status" value="1"/>
</dbReference>
<dbReference type="PANTHER" id="PTHR48111:SF40">
    <property type="entry name" value="PHOSPHATE REGULON TRANSCRIPTIONAL REGULATORY PROTEIN PHOB"/>
    <property type="match status" value="1"/>
</dbReference>
<dbReference type="EMBL" id="WTYZ01000001">
    <property type="protein sequence ID" value="MXO84321.1"/>
    <property type="molecule type" value="Genomic_DNA"/>
</dbReference>
<dbReference type="Proteomes" id="UP000460290">
    <property type="component" value="Unassembled WGS sequence"/>
</dbReference>
<dbReference type="InterPro" id="IPR016032">
    <property type="entry name" value="Sig_transdc_resp-reg_C-effctor"/>
</dbReference>
<dbReference type="SMART" id="SM00862">
    <property type="entry name" value="Trans_reg_C"/>
    <property type="match status" value="1"/>
</dbReference>
<dbReference type="GO" id="GO:0005829">
    <property type="term" value="C:cytosol"/>
    <property type="evidence" value="ECO:0007669"/>
    <property type="project" value="TreeGrafter"/>
</dbReference>
<dbReference type="OrthoDB" id="7407049at2"/>
<dbReference type="RefSeq" id="WP_160614571.1">
    <property type="nucleotide sequence ID" value="NZ_JAUFQM010000001.1"/>
</dbReference>
<proteinExistence type="predicted"/>
<dbReference type="GO" id="GO:0032993">
    <property type="term" value="C:protein-DNA complex"/>
    <property type="evidence" value="ECO:0007669"/>
    <property type="project" value="TreeGrafter"/>
</dbReference>
<gene>
    <name evidence="8" type="ORF">GRI35_13170</name>
</gene>
<dbReference type="Pfam" id="PF00486">
    <property type="entry name" value="Trans_reg_C"/>
    <property type="match status" value="1"/>
</dbReference>
<reference evidence="8 9" key="1">
    <citation type="submission" date="2019-12" db="EMBL/GenBank/DDBJ databases">
        <title>Genomic-based taxomic classification of the family Erythrobacteraceae.</title>
        <authorList>
            <person name="Xu L."/>
        </authorList>
    </citation>
    <scope>NUCLEOTIDE SEQUENCE [LARGE SCALE GENOMIC DNA]</scope>
    <source>
        <strain evidence="8 9">KCTC 42006</strain>
    </source>
</reference>
<evidence type="ECO:0000256" key="3">
    <source>
        <dbReference type="ARBA" id="ARBA00023125"/>
    </source>
</evidence>
<comment type="caution">
    <text evidence="8">The sequence shown here is derived from an EMBL/GenBank/DDBJ whole genome shotgun (WGS) entry which is preliminary data.</text>
</comment>
<feature type="domain" description="Response regulatory" evidence="6">
    <location>
        <begin position="1"/>
        <end position="116"/>
    </location>
</feature>
<evidence type="ECO:0000256" key="4">
    <source>
        <dbReference type="PROSITE-ProRule" id="PRU00169"/>
    </source>
</evidence>
<dbReference type="GO" id="GO:0006355">
    <property type="term" value="P:regulation of DNA-templated transcription"/>
    <property type="evidence" value="ECO:0007669"/>
    <property type="project" value="InterPro"/>
</dbReference>
<evidence type="ECO:0000256" key="5">
    <source>
        <dbReference type="PROSITE-ProRule" id="PRU01091"/>
    </source>
</evidence>
<keyword evidence="9" id="KW-1185">Reference proteome</keyword>
<dbReference type="PANTHER" id="PTHR48111">
    <property type="entry name" value="REGULATOR OF RPOS"/>
    <property type="match status" value="1"/>
</dbReference>
<protein>
    <submittedName>
        <fullName evidence="8">Response regulator</fullName>
    </submittedName>
</protein>
<dbReference type="GO" id="GO:0000976">
    <property type="term" value="F:transcription cis-regulatory region binding"/>
    <property type="evidence" value="ECO:0007669"/>
    <property type="project" value="TreeGrafter"/>
</dbReference>
<dbReference type="PROSITE" id="PS50110">
    <property type="entry name" value="RESPONSE_REGULATORY"/>
    <property type="match status" value="1"/>
</dbReference>
<dbReference type="InterPro" id="IPR001867">
    <property type="entry name" value="OmpR/PhoB-type_DNA-bd"/>
</dbReference>
<feature type="modified residue" description="4-aspartylphosphate" evidence="4">
    <location>
        <position position="49"/>
    </location>
</feature>
<dbReference type="PROSITE" id="PS51755">
    <property type="entry name" value="OMPR_PHOB"/>
    <property type="match status" value="1"/>
</dbReference>
<dbReference type="Pfam" id="PF00072">
    <property type="entry name" value="Response_reg"/>
    <property type="match status" value="1"/>
</dbReference>
<name>A0A844Z6Q5_9SPHN</name>
<evidence type="ECO:0000313" key="9">
    <source>
        <dbReference type="Proteomes" id="UP000460290"/>
    </source>
</evidence>
<dbReference type="SUPFAM" id="SSF46894">
    <property type="entry name" value="C-terminal effector domain of the bipartite response regulators"/>
    <property type="match status" value="1"/>
</dbReference>
<dbReference type="GO" id="GO:0000156">
    <property type="term" value="F:phosphorelay response regulator activity"/>
    <property type="evidence" value="ECO:0007669"/>
    <property type="project" value="TreeGrafter"/>
</dbReference>
<feature type="DNA-binding region" description="OmpR/PhoB-type" evidence="5">
    <location>
        <begin position="124"/>
        <end position="222"/>
    </location>
</feature>
<accession>A0A844Z6Q5</accession>
<keyword evidence="1 4" id="KW-0597">Phosphoprotein</keyword>
<evidence type="ECO:0000313" key="8">
    <source>
        <dbReference type="EMBL" id="MXO84321.1"/>
    </source>
</evidence>
<dbReference type="InterPro" id="IPR036388">
    <property type="entry name" value="WH-like_DNA-bd_sf"/>
</dbReference>
<dbReference type="CDD" id="cd00383">
    <property type="entry name" value="trans_reg_C"/>
    <property type="match status" value="1"/>
</dbReference>
<dbReference type="InterPro" id="IPR001789">
    <property type="entry name" value="Sig_transdc_resp-reg_receiver"/>
</dbReference>
<evidence type="ECO:0000256" key="1">
    <source>
        <dbReference type="ARBA" id="ARBA00022553"/>
    </source>
</evidence>
<evidence type="ECO:0000256" key="2">
    <source>
        <dbReference type="ARBA" id="ARBA00023012"/>
    </source>
</evidence>
<feature type="domain" description="OmpR/PhoB-type" evidence="7">
    <location>
        <begin position="124"/>
        <end position="222"/>
    </location>
</feature>
<keyword evidence="2" id="KW-0902">Two-component regulatory system</keyword>
<sequence>MDTINIFLTSELGERLDSFEHDSARFEFSRLGAEGPARLVDGRAWVFVDWVMDDLAGLEMCRRLRADSRISEAHITMVLERDDIEDRRRSLSAGADDYIVGPLDRTMILDRVLALMSKTKRHSTSRYELGDLAIDMAALKATWQDQSIDLRPNEFRLLRFFAENPDQLLSRADLIAGLGKQEPPIDERTVDVWIGRLRRALKAAGAGNPLRTVRSMGYVFDS</sequence>
<dbReference type="SUPFAM" id="SSF52172">
    <property type="entry name" value="CheY-like"/>
    <property type="match status" value="1"/>
</dbReference>
<keyword evidence="3 5" id="KW-0238">DNA-binding</keyword>
<evidence type="ECO:0000259" key="6">
    <source>
        <dbReference type="PROSITE" id="PS50110"/>
    </source>
</evidence>
<dbReference type="Gene3D" id="1.10.10.10">
    <property type="entry name" value="Winged helix-like DNA-binding domain superfamily/Winged helix DNA-binding domain"/>
    <property type="match status" value="1"/>
</dbReference>
<dbReference type="InterPro" id="IPR011006">
    <property type="entry name" value="CheY-like_superfamily"/>
</dbReference>